<dbReference type="PANTHER" id="PTHR42923:SF17">
    <property type="entry name" value="AMINE OXIDASE DOMAIN-CONTAINING PROTEIN"/>
    <property type="match status" value="1"/>
</dbReference>
<evidence type="ECO:0000259" key="1">
    <source>
        <dbReference type="Pfam" id="PF01593"/>
    </source>
</evidence>
<dbReference type="EMBL" id="BAABBO010000012">
    <property type="protein sequence ID" value="GAA3970348.1"/>
    <property type="molecule type" value="Genomic_DNA"/>
</dbReference>
<dbReference type="Gene3D" id="3.90.660.20">
    <property type="entry name" value="Protoporphyrinogen oxidase, mitochondrial, domain 2"/>
    <property type="match status" value="1"/>
</dbReference>
<dbReference type="Gene3D" id="3.50.50.60">
    <property type="entry name" value="FAD/NAD(P)-binding domain"/>
    <property type="match status" value="1"/>
</dbReference>
<evidence type="ECO:0000313" key="3">
    <source>
        <dbReference type="Proteomes" id="UP001501337"/>
    </source>
</evidence>
<dbReference type="SUPFAM" id="SSF51905">
    <property type="entry name" value="FAD/NAD(P)-binding domain"/>
    <property type="match status" value="1"/>
</dbReference>
<sequence length="432" mass="47032">MKIGIIGSGIAGLSAAWLLGRTHEVTLFERHARPGMGAFNLQYSEAGIDATIDVPLRAFNDGYYENLTALYAMIGVETSHADHSAGFSMKGATSDFLSYRYLGWRKSAFPMMDNLRSLGLSSLLIAKDMAVFQLVAPRDLAAGRADDMTVLDYLETAGYSRVFIDRLMLPTLAAIGTCTYEAAAAYPAALVIKFYAGGLLFNNIWRAQHGADDAIDRMLANSRDIRCNTSVTRVESSEDGSGVQVDFDGGSAQFDHVVIASQANQARELVAHEEAEASALLSKIDYQASELVVHSDPKFAPARGRSTAPLQFLLDPLADKPMASIQLNHLYPQLKKARPIFQTWNPLVQPDEDYVLGRAMFERPVVTLESLAALKSLAQLHQQPGRRIWYCGSYAVPGIPLQESGVQSAMVIAARLDCPAPWLVAAAEERAA</sequence>
<keyword evidence="3" id="KW-1185">Reference proteome</keyword>
<gene>
    <name evidence="2" type="ORF">GCM10022278_29970</name>
</gene>
<dbReference type="InterPro" id="IPR036188">
    <property type="entry name" value="FAD/NAD-bd_sf"/>
</dbReference>
<dbReference type="Proteomes" id="UP001501337">
    <property type="component" value="Unassembled WGS sequence"/>
</dbReference>
<feature type="domain" description="Amine oxidase" evidence="1">
    <location>
        <begin position="10"/>
        <end position="288"/>
    </location>
</feature>
<dbReference type="InterPro" id="IPR050464">
    <property type="entry name" value="Zeta_carotene_desat/Oxidored"/>
</dbReference>
<dbReference type="InterPro" id="IPR002937">
    <property type="entry name" value="Amino_oxidase"/>
</dbReference>
<comment type="caution">
    <text evidence="2">The sequence shown here is derived from an EMBL/GenBank/DDBJ whole genome shotgun (WGS) entry which is preliminary data.</text>
</comment>
<protein>
    <submittedName>
        <fullName evidence="2">NAD(P)-binding protein</fullName>
    </submittedName>
</protein>
<dbReference type="Pfam" id="PF01593">
    <property type="entry name" value="Amino_oxidase"/>
    <property type="match status" value="1"/>
</dbReference>
<dbReference type="Gene3D" id="1.10.3110.10">
    <property type="entry name" value="protoporphyrinogen ix oxidase, domain 3"/>
    <property type="match status" value="1"/>
</dbReference>
<dbReference type="RefSeq" id="WP_344807782.1">
    <property type="nucleotide sequence ID" value="NZ_BAABBO010000012.1"/>
</dbReference>
<dbReference type="PANTHER" id="PTHR42923">
    <property type="entry name" value="PROTOPORPHYRINOGEN OXIDASE"/>
    <property type="match status" value="1"/>
</dbReference>
<organism evidence="2 3">
    <name type="scientific">Allohahella marinimesophila</name>
    <dbReference type="NCBI Taxonomy" id="1054972"/>
    <lineage>
        <taxon>Bacteria</taxon>
        <taxon>Pseudomonadati</taxon>
        <taxon>Pseudomonadota</taxon>
        <taxon>Gammaproteobacteria</taxon>
        <taxon>Oceanospirillales</taxon>
        <taxon>Hahellaceae</taxon>
        <taxon>Allohahella</taxon>
    </lineage>
</organism>
<accession>A0ABP7PS45</accession>
<name>A0ABP7PS45_9GAMM</name>
<evidence type="ECO:0000313" key="2">
    <source>
        <dbReference type="EMBL" id="GAA3970348.1"/>
    </source>
</evidence>
<reference evidence="3" key="1">
    <citation type="journal article" date="2019" name="Int. J. Syst. Evol. Microbiol.">
        <title>The Global Catalogue of Microorganisms (GCM) 10K type strain sequencing project: providing services to taxonomists for standard genome sequencing and annotation.</title>
        <authorList>
            <consortium name="The Broad Institute Genomics Platform"/>
            <consortium name="The Broad Institute Genome Sequencing Center for Infectious Disease"/>
            <person name="Wu L."/>
            <person name="Ma J."/>
        </authorList>
    </citation>
    <scope>NUCLEOTIDE SEQUENCE [LARGE SCALE GENOMIC DNA]</scope>
    <source>
        <strain evidence="3">JCM 17555</strain>
    </source>
</reference>
<proteinExistence type="predicted"/>